<keyword evidence="2" id="KW-1185">Reference proteome</keyword>
<proteinExistence type="predicted"/>
<dbReference type="EMBL" id="JAQQAF010000006">
    <property type="protein sequence ID" value="KAJ8475810.1"/>
    <property type="molecule type" value="Genomic_DNA"/>
</dbReference>
<name>A0AAV8QL33_ENSVE</name>
<comment type="caution">
    <text evidence="1">The sequence shown here is derived from an EMBL/GenBank/DDBJ whole genome shotgun (WGS) entry which is preliminary data.</text>
</comment>
<sequence>MSTTASGAPMSGLMYLLSCSQILRGWYSRAIDLFLPQRHGTSTFLISAQQALEGLICGPLIWTYFLHCFTSFVRSVPQIFSCACAGEIRRNAATMAKKTNRDKESLRAAIFVDSQTPTLKDSFHRFVSWIAQLCRMKQVGVNL</sequence>
<dbReference type="Proteomes" id="UP001222027">
    <property type="component" value="Unassembled WGS sequence"/>
</dbReference>
<evidence type="ECO:0000313" key="2">
    <source>
        <dbReference type="Proteomes" id="UP001222027"/>
    </source>
</evidence>
<organism evidence="1 2">
    <name type="scientific">Ensete ventricosum</name>
    <name type="common">Abyssinian banana</name>
    <name type="synonym">Musa ensete</name>
    <dbReference type="NCBI Taxonomy" id="4639"/>
    <lineage>
        <taxon>Eukaryota</taxon>
        <taxon>Viridiplantae</taxon>
        <taxon>Streptophyta</taxon>
        <taxon>Embryophyta</taxon>
        <taxon>Tracheophyta</taxon>
        <taxon>Spermatophyta</taxon>
        <taxon>Magnoliopsida</taxon>
        <taxon>Liliopsida</taxon>
        <taxon>Zingiberales</taxon>
        <taxon>Musaceae</taxon>
        <taxon>Ensete</taxon>
    </lineage>
</organism>
<reference evidence="1 2" key="1">
    <citation type="submission" date="2022-12" db="EMBL/GenBank/DDBJ databases">
        <title>Chromosome-scale assembly of the Ensete ventricosum genome.</title>
        <authorList>
            <person name="Dussert Y."/>
            <person name="Stocks J."/>
            <person name="Wendawek A."/>
            <person name="Woldeyes F."/>
            <person name="Nichols R.A."/>
            <person name="Borrell J.S."/>
        </authorList>
    </citation>
    <scope>NUCLEOTIDE SEQUENCE [LARGE SCALE GENOMIC DNA]</scope>
    <source>
        <strain evidence="2">cv. Maze</strain>
        <tissue evidence="1">Seeds</tissue>
    </source>
</reference>
<evidence type="ECO:0000313" key="1">
    <source>
        <dbReference type="EMBL" id="KAJ8475810.1"/>
    </source>
</evidence>
<accession>A0AAV8QL33</accession>
<dbReference type="AlphaFoldDB" id="A0AAV8QL33"/>
<gene>
    <name evidence="1" type="ORF">OPV22_019537</name>
</gene>
<protein>
    <submittedName>
        <fullName evidence="1">Uncharacterized protein</fullName>
    </submittedName>
</protein>